<evidence type="ECO:0000256" key="6">
    <source>
        <dbReference type="ARBA" id="ARBA00026121"/>
    </source>
</evidence>
<feature type="domain" description="AMP-dependent synthetase/ligase" evidence="9">
    <location>
        <begin position="29"/>
        <end position="419"/>
    </location>
</feature>
<evidence type="ECO:0000313" key="12">
    <source>
        <dbReference type="Proteomes" id="UP000469927"/>
    </source>
</evidence>
<dbReference type="InterPro" id="IPR042099">
    <property type="entry name" value="ANL_N_sf"/>
</dbReference>
<feature type="domain" description="AMP-binding enzyme C-terminal" evidence="10">
    <location>
        <begin position="469"/>
        <end position="543"/>
    </location>
</feature>
<accession>A0ABQ6TZR8</accession>
<dbReference type="Gene3D" id="3.40.50.12780">
    <property type="entry name" value="N-terminal domain of ligase-like"/>
    <property type="match status" value="1"/>
</dbReference>
<dbReference type="EC" id="6.2.1.3" evidence="6"/>
<dbReference type="Proteomes" id="UP000469927">
    <property type="component" value="Unassembled WGS sequence"/>
</dbReference>
<dbReference type="Pfam" id="PF00501">
    <property type="entry name" value="AMP-binding"/>
    <property type="match status" value="1"/>
</dbReference>
<dbReference type="PANTHER" id="PTHR43767:SF8">
    <property type="entry name" value="LONG-CHAIN-FATTY-ACID--COA LIGASE"/>
    <property type="match status" value="1"/>
</dbReference>
<evidence type="ECO:0000259" key="9">
    <source>
        <dbReference type="Pfam" id="PF00501"/>
    </source>
</evidence>
<keyword evidence="12" id="KW-1185">Reference proteome</keyword>
<dbReference type="Pfam" id="PF13193">
    <property type="entry name" value="AMP-binding_C"/>
    <property type="match status" value="1"/>
</dbReference>
<dbReference type="GO" id="GO:0004467">
    <property type="term" value="F:long-chain fatty acid-CoA ligase activity"/>
    <property type="evidence" value="ECO:0007669"/>
    <property type="project" value="UniProtKB-EC"/>
</dbReference>
<dbReference type="EMBL" id="WAGD01000028">
    <property type="protein sequence ID" value="KAB0880238.1"/>
    <property type="molecule type" value="Genomic_DNA"/>
</dbReference>
<dbReference type="InterPro" id="IPR045851">
    <property type="entry name" value="AMP-bd_C_sf"/>
</dbReference>
<sequence>MKKVWLNRYPADVPAEINPDRYHSLVDLFEQSCTRFADQPAFTNMGEVMTFRKLEERSRAFAAWLQQGLGLQKGDRVALMMPNLLQYPVALFGILRAGMIVVNVNPLYTPRELEHQLNDSGASAIVIVSNFAHTLEKVVAKTQVKHVILTRMGDQLSTAKGTLVNFVVKYVKRLVPKYHLPDAISFRSALHNGYRMQYIKPDVTPDDLAFLQYTGGTTGVAKGAMLTHRNMLANLEQVLGTYGPLLHRGKELVITALPLYHIFALTMNCLLFIELGGQNVLITNPRDIPGLVKELGKYPFTAMTGVNTLFNALLNNKEFHKLDFSSLHLSAGGGMPVHHAVAERWEKLTGQFLLEGYGLTECSPLVSVNPHDIDYHSGSIGLPVPSTEVKLIDDEGHEVAPGEPGELCIKGPQVMLGYWQRPDATDEILQDGWLRSGDIAVMDEEGFLRIVDRKKDMILVSGFNVYPNEIEDVVMQHSGVQEVAAVGIPSEPSGELVKIFVVKKEASLTEEALITFCRRHLTGYKVPKQVEFRTELPKSNVGKILRRELRDEARRAGDNTA</sequence>
<organism evidence="11 12">
    <name type="scientific">Cronobacter muytjensii</name>
    <dbReference type="NCBI Taxonomy" id="413501"/>
    <lineage>
        <taxon>Bacteria</taxon>
        <taxon>Pseudomonadati</taxon>
        <taxon>Pseudomonadota</taxon>
        <taxon>Gammaproteobacteria</taxon>
        <taxon>Enterobacterales</taxon>
        <taxon>Enterobacteriaceae</taxon>
        <taxon>Cronobacter</taxon>
    </lineage>
</organism>
<keyword evidence="5" id="KW-0472">Membrane</keyword>
<comment type="similarity">
    <text evidence="3">Belongs to the ATP-dependent AMP-binding enzyme family.</text>
</comment>
<evidence type="ECO:0000256" key="5">
    <source>
        <dbReference type="ARBA" id="ARBA00023136"/>
    </source>
</evidence>
<evidence type="ECO:0000256" key="7">
    <source>
        <dbReference type="ARBA" id="ARBA00039545"/>
    </source>
</evidence>
<evidence type="ECO:0000256" key="2">
    <source>
        <dbReference type="ARBA" id="ARBA00005005"/>
    </source>
</evidence>
<evidence type="ECO:0000256" key="3">
    <source>
        <dbReference type="ARBA" id="ARBA00006432"/>
    </source>
</evidence>
<reference evidence="11 12" key="1">
    <citation type="submission" date="2019-08" db="EMBL/GenBank/DDBJ databases">
        <title>Prevalence, distribution, and phylogeny of type two toxin-antitoxin genes possessed by Cronobacter species where C. sakazakii homologs follow sequence type lineages.</title>
        <authorList>
            <person name="Finkelstein S."/>
            <person name="Negrete F."/>
            <person name="Jang H."/>
            <person name="Gopinath G.R."/>
            <person name="Tall B.D."/>
        </authorList>
    </citation>
    <scope>NUCLEOTIDE SEQUENCE [LARGE SCALE GENOMIC DNA]</scope>
    <source>
        <strain evidence="11 12">MOD1_GK1257</strain>
    </source>
</reference>
<evidence type="ECO:0000256" key="1">
    <source>
        <dbReference type="ARBA" id="ARBA00004170"/>
    </source>
</evidence>
<evidence type="ECO:0000256" key="8">
    <source>
        <dbReference type="ARBA" id="ARBA00042773"/>
    </source>
</evidence>
<evidence type="ECO:0000313" key="11">
    <source>
        <dbReference type="EMBL" id="KAB0880238.1"/>
    </source>
</evidence>
<dbReference type="RefSeq" id="WP_131824738.1">
    <property type="nucleotide sequence ID" value="NZ_CP187979.1"/>
</dbReference>
<dbReference type="NCBIfam" id="NF006523">
    <property type="entry name" value="PRK08974.1"/>
    <property type="match status" value="1"/>
</dbReference>
<dbReference type="SUPFAM" id="SSF56801">
    <property type="entry name" value="Acetyl-CoA synthetase-like"/>
    <property type="match status" value="1"/>
</dbReference>
<evidence type="ECO:0000259" key="10">
    <source>
        <dbReference type="Pfam" id="PF13193"/>
    </source>
</evidence>
<proteinExistence type="inferred from homology"/>
<dbReference type="CDD" id="cd05936">
    <property type="entry name" value="FC-FACS_FadD_like"/>
    <property type="match status" value="1"/>
</dbReference>
<keyword evidence="4 11" id="KW-0436">Ligase</keyword>
<comment type="subcellular location">
    <subcellularLocation>
        <location evidence="1">Membrane</location>
        <topology evidence="1">Peripheral membrane protein</topology>
    </subcellularLocation>
</comment>
<dbReference type="InterPro" id="IPR020845">
    <property type="entry name" value="AMP-binding_CS"/>
</dbReference>
<comment type="pathway">
    <text evidence="2">Lipid metabolism; fatty acid beta-oxidation.</text>
</comment>
<gene>
    <name evidence="11" type="primary">fadD</name>
    <name evidence="11" type="ORF">FZI19_10155</name>
</gene>
<dbReference type="PROSITE" id="PS00455">
    <property type="entry name" value="AMP_BINDING"/>
    <property type="match status" value="1"/>
</dbReference>
<dbReference type="InterPro" id="IPR025110">
    <property type="entry name" value="AMP-bd_C"/>
</dbReference>
<dbReference type="Gene3D" id="3.30.300.30">
    <property type="match status" value="1"/>
</dbReference>
<comment type="caution">
    <text evidence="11">The sequence shown here is derived from an EMBL/GenBank/DDBJ whole genome shotgun (WGS) entry which is preliminary data.</text>
</comment>
<protein>
    <recommendedName>
        <fullName evidence="7">Long-chain-fatty-acid--CoA ligase</fullName>
        <ecNumber evidence="6">6.2.1.3</ecNumber>
    </recommendedName>
    <alternativeName>
        <fullName evidence="8">Long-chain acyl-CoA synthetase</fullName>
    </alternativeName>
</protein>
<dbReference type="InterPro" id="IPR050237">
    <property type="entry name" value="ATP-dep_AMP-bd_enzyme"/>
</dbReference>
<dbReference type="PANTHER" id="PTHR43767">
    <property type="entry name" value="LONG-CHAIN-FATTY-ACID--COA LIGASE"/>
    <property type="match status" value="1"/>
</dbReference>
<evidence type="ECO:0000256" key="4">
    <source>
        <dbReference type="ARBA" id="ARBA00022598"/>
    </source>
</evidence>
<name>A0ABQ6TZR8_9ENTR</name>
<dbReference type="InterPro" id="IPR000873">
    <property type="entry name" value="AMP-dep_synth/lig_dom"/>
</dbReference>